<proteinExistence type="predicted"/>
<dbReference type="Proteomes" id="UP000789525">
    <property type="component" value="Unassembled WGS sequence"/>
</dbReference>
<organism evidence="1 2">
    <name type="scientific">Acaulospora colombiana</name>
    <dbReference type="NCBI Taxonomy" id="27376"/>
    <lineage>
        <taxon>Eukaryota</taxon>
        <taxon>Fungi</taxon>
        <taxon>Fungi incertae sedis</taxon>
        <taxon>Mucoromycota</taxon>
        <taxon>Glomeromycotina</taxon>
        <taxon>Glomeromycetes</taxon>
        <taxon>Diversisporales</taxon>
        <taxon>Acaulosporaceae</taxon>
        <taxon>Acaulospora</taxon>
    </lineage>
</organism>
<reference evidence="1" key="1">
    <citation type="submission" date="2021-06" db="EMBL/GenBank/DDBJ databases">
        <authorList>
            <person name="Kallberg Y."/>
            <person name="Tangrot J."/>
            <person name="Rosling A."/>
        </authorList>
    </citation>
    <scope>NUCLEOTIDE SEQUENCE</scope>
    <source>
        <strain evidence="1">CL356</strain>
    </source>
</reference>
<evidence type="ECO:0000313" key="2">
    <source>
        <dbReference type="Proteomes" id="UP000789525"/>
    </source>
</evidence>
<evidence type="ECO:0000313" key="1">
    <source>
        <dbReference type="EMBL" id="CAG8599029.1"/>
    </source>
</evidence>
<name>A0ACA9MLL0_9GLOM</name>
<protein>
    <submittedName>
        <fullName evidence="1">6789_t:CDS:1</fullName>
    </submittedName>
</protein>
<accession>A0ACA9MLL0</accession>
<dbReference type="EMBL" id="CAJVPT010013779">
    <property type="protein sequence ID" value="CAG8599029.1"/>
    <property type="molecule type" value="Genomic_DNA"/>
</dbReference>
<sequence length="502" mass="55885">MDELCLYRVRSSLAARDTVPICTTILYAEQWNRILNVIFFAQQLPPSGSGVSLSIPNLTLGGWATLMVFATVSSQLPFAFLFLAIVNVLQSRWYAFVQETTGSKVVPVSPSSPKKSTKADDQTLHKFPAFLGWKGKEGASFFIAFILVFLTLVSKLTMAIGLKMVSDDHDKPAVLNQYNTIVKTVTFFDGVVSAFVAIAVMDVSASSFCLKRAMKREGYMDSTVITSSFHTIGNPDQVTLAKVDLAALVITLFMVAFSIILLLSLYRSPSRWNLWRPGGDRVAIRMDTLNDPRTPQARDIDDDAASEITLTPDIVPPPRVPSIQMLWGRIHLRSSRCGFHSTWLQDTFYFQYLLSPLFSSRKGLQLLSIFASQEYLLAYAHAPCTSRAILVHQYAGNSAYTDYISLYSGKQLGPEPPFNLCLVQGSLYYGTLPLAATSSLAIVYQVWSTVYPFAPKDNTVTRIWQTLRPVVLLGGPWISWLFWATAAAWTIPQHPSKLSRNR</sequence>
<feature type="non-terminal residue" evidence="1">
    <location>
        <position position="502"/>
    </location>
</feature>
<comment type="caution">
    <text evidence="1">The sequence shown here is derived from an EMBL/GenBank/DDBJ whole genome shotgun (WGS) entry which is preliminary data.</text>
</comment>
<keyword evidence="2" id="KW-1185">Reference proteome</keyword>
<gene>
    <name evidence="1" type="ORF">ACOLOM_LOCUS6615</name>
</gene>